<keyword evidence="3 6" id="KW-0812">Transmembrane</keyword>
<dbReference type="GO" id="GO:0022857">
    <property type="term" value="F:transmembrane transporter activity"/>
    <property type="evidence" value="ECO:0007669"/>
    <property type="project" value="InterPro"/>
</dbReference>
<gene>
    <name evidence="7" type="ORF">TPSB3V08_LOCUS12215</name>
</gene>
<evidence type="ECO:0000256" key="3">
    <source>
        <dbReference type="ARBA" id="ARBA00022692"/>
    </source>
</evidence>
<feature type="transmembrane region" description="Helical" evidence="6">
    <location>
        <begin position="168"/>
        <end position="195"/>
    </location>
</feature>
<dbReference type="SUPFAM" id="SSF103473">
    <property type="entry name" value="MFS general substrate transporter"/>
    <property type="match status" value="1"/>
</dbReference>
<sequence>MALYSLSHDGQTTTICESMSGLVMVQTAMNSTTNNSSSNIPTNISLWAGHINTTDDVFVTDSSWPSGDNVTQLTPCITTVNPATFQNTLIIGGGMGVINLAIGYIVKWTGRKIISFVFLVSAAVSCIVLYFATSWYLVLLLAFFFVCFIAVSSSLLNSSVVDIFPTSLRAMAVCLTLMAGRTGVVGGSLMIGALIETRCSLAFVVLSGVSLLCAFLGYFVPSQHK</sequence>
<keyword evidence="4 6" id="KW-1133">Transmembrane helix</keyword>
<evidence type="ECO:0000256" key="5">
    <source>
        <dbReference type="ARBA" id="ARBA00023136"/>
    </source>
</evidence>
<protein>
    <recommendedName>
        <fullName evidence="8">Major facilitator superfamily (MFS) profile domain-containing protein</fullName>
    </recommendedName>
</protein>
<name>A0A7R9DNM6_TIMPO</name>
<dbReference type="PANTHER" id="PTHR23511:SF35">
    <property type="entry name" value="MAJOR FACILITATOR SUPERFAMILY (MFS) PROFILE DOMAIN-CONTAINING PROTEIN"/>
    <property type="match status" value="1"/>
</dbReference>
<feature type="transmembrane region" description="Helical" evidence="6">
    <location>
        <begin position="113"/>
        <end position="131"/>
    </location>
</feature>
<dbReference type="InterPro" id="IPR036259">
    <property type="entry name" value="MFS_trans_sf"/>
</dbReference>
<dbReference type="Gene3D" id="1.20.1250.20">
    <property type="entry name" value="MFS general substrate transporter like domains"/>
    <property type="match status" value="1"/>
</dbReference>
<comment type="subcellular location">
    <subcellularLocation>
        <location evidence="1">Membrane</location>
        <topology evidence="1">Multi-pass membrane protein</topology>
    </subcellularLocation>
</comment>
<proteinExistence type="predicted"/>
<dbReference type="AlphaFoldDB" id="A0A7R9DNM6"/>
<dbReference type="PANTHER" id="PTHR23511">
    <property type="entry name" value="SYNAPTIC VESICLE GLYCOPROTEIN 2"/>
    <property type="match status" value="1"/>
</dbReference>
<dbReference type="GO" id="GO:0016020">
    <property type="term" value="C:membrane"/>
    <property type="evidence" value="ECO:0007669"/>
    <property type="project" value="UniProtKB-SubCell"/>
</dbReference>
<keyword evidence="2" id="KW-0813">Transport</keyword>
<evidence type="ECO:0000256" key="4">
    <source>
        <dbReference type="ARBA" id="ARBA00022989"/>
    </source>
</evidence>
<accession>A0A7R9DNM6</accession>
<reference evidence="7" key="1">
    <citation type="submission" date="2020-11" db="EMBL/GenBank/DDBJ databases">
        <authorList>
            <person name="Tran Van P."/>
        </authorList>
    </citation>
    <scope>NUCLEOTIDE SEQUENCE</scope>
</reference>
<keyword evidence="5 6" id="KW-0472">Membrane</keyword>
<evidence type="ECO:0000256" key="2">
    <source>
        <dbReference type="ARBA" id="ARBA00022448"/>
    </source>
</evidence>
<feature type="transmembrane region" description="Helical" evidence="6">
    <location>
        <begin position="88"/>
        <end position="106"/>
    </location>
</feature>
<evidence type="ECO:0000256" key="1">
    <source>
        <dbReference type="ARBA" id="ARBA00004141"/>
    </source>
</evidence>
<dbReference type="EMBL" id="OD015862">
    <property type="protein sequence ID" value="CAD7418111.1"/>
    <property type="molecule type" value="Genomic_DNA"/>
</dbReference>
<evidence type="ECO:0008006" key="8">
    <source>
        <dbReference type="Google" id="ProtNLM"/>
    </source>
</evidence>
<feature type="transmembrane region" description="Helical" evidence="6">
    <location>
        <begin position="137"/>
        <end position="156"/>
    </location>
</feature>
<feature type="transmembrane region" description="Helical" evidence="6">
    <location>
        <begin position="201"/>
        <end position="220"/>
    </location>
</feature>
<dbReference type="Pfam" id="PF07690">
    <property type="entry name" value="MFS_1"/>
    <property type="match status" value="1"/>
</dbReference>
<evidence type="ECO:0000256" key="6">
    <source>
        <dbReference type="SAM" id="Phobius"/>
    </source>
</evidence>
<organism evidence="7">
    <name type="scientific">Timema poppense</name>
    <name type="common">Walking stick</name>
    <dbReference type="NCBI Taxonomy" id="170557"/>
    <lineage>
        <taxon>Eukaryota</taxon>
        <taxon>Metazoa</taxon>
        <taxon>Ecdysozoa</taxon>
        <taxon>Arthropoda</taxon>
        <taxon>Hexapoda</taxon>
        <taxon>Insecta</taxon>
        <taxon>Pterygota</taxon>
        <taxon>Neoptera</taxon>
        <taxon>Polyneoptera</taxon>
        <taxon>Phasmatodea</taxon>
        <taxon>Timematodea</taxon>
        <taxon>Timematoidea</taxon>
        <taxon>Timematidae</taxon>
        <taxon>Timema</taxon>
    </lineage>
</organism>
<evidence type="ECO:0000313" key="7">
    <source>
        <dbReference type="EMBL" id="CAD7418111.1"/>
    </source>
</evidence>
<dbReference type="InterPro" id="IPR011701">
    <property type="entry name" value="MFS"/>
</dbReference>